<organism evidence="2 3">
    <name type="scientific">Sedimentimonas flavescens</name>
    <dbReference type="NCBI Taxonomy" id="2851012"/>
    <lineage>
        <taxon>Bacteria</taxon>
        <taxon>Pseudomonadati</taxon>
        <taxon>Pseudomonadota</taxon>
        <taxon>Alphaproteobacteria</taxon>
        <taxon>Rhodobacterales</taxon>
        <taxon>Rhodobacter group</taxon>
        <taxon>Sedimentimonas</taxon>
    </lineage>
</organism>
<dbReference type="RefSeq" id="WP_263846888.1">
    <property type="nucleotide sequence ID" value="NZ_JAOWKW010000001.1"/>
</dbReference>
<gene>
    <name evidence="2" type="ORF">OE699_01955</name>
</gene>
<dbReference type="EMBL" id="JAOWKW010000001">
    <property type="protein sequence ID" value="MCV2877603.1"/>
    <property type="molecule type" value="Genomic_DNA"/>
</dbReference>
<reference evidence="2 3" key="1">
    <citation type="submission" date="2022-10" db="EMBL/GenBank/DDBJ databases">
        <title>Sinirhodobacter sp. nov., isolated from ocean surface sediments.</title>
        <authorList>
            <person name="He W."/>
            <person name="Wang L."/>
            <person name="Zhang D.-F."/>
        </authorList>
    </citation>
    <scope>NUCLEOTIDE SEQUENCE [LARGE SCALE GENOMIC DNA]</scope>
    <source>
        <strain evidence="2 3">WL0115</strain>
    </source>
</reference>
<dbReference type="Proteomes" id="UP001526166">
    <property type="component" value="Unassembled WGS sequence"/>
</dbReference>
<comment type="caution">
    <text evidence="2">The sequence shown here is derived from an EMBL/GenBank/DDBJ whole genome shotgun (WGS) entry which is preliminary data.</text>
</comment>
<proteinExistence type="predicted"/>
<evidence type="ECO:0000313" key="3">
    <source>
        <dbReference type="Proteomes" id="UP001526166"/>
    </source>
</evidence>
<feature type="coiled-coil region" evidence="1">
    <location>
        <begin position="82"/>
        <end position="116"/>
    </location>
</feature>
<protein>
    <submittedName>
        <fullName evidence="2">Uncharacterized protein</fullName>
    </submittedName>
</protein>
<accession>A0ABT2ZVE3</accession>
<evidence type="ECO:0000313" key="2">
    <source>
        <dbReference type="EMBL" id="MCV2877603.1"/>
    </source>
</evidence>
<evidence type="ECO:0000256" key="1">
    <source>
        <dbReference type="SAM" id="Coils"/>
    </source>
</evidence>
<keyword evidence="1" id="KW-0175">Coiled coil</keyword>
<sequence length="125" mass="13113">MFIHMKSTRHTAVGTLRRGMVYNLPDNSSKAAAIVKALSAGKNPALVLIKEEDASAHVKQAISIAADDLNATSDSEEMASQLSVMTEALEKSESARAALEAQVSDLSSQLAEASTNGAKKALEAK</sequence>
<keyword evidence="3" id="KW-1185">Reference proteome</keyword>
<name>A0ABT2ZVE3_9RHOB</name>